<organism evidence="2 3">
    <name type="scientific">Symbiodinium microadriaticum</name>
    <name type="common">Dinoflagellate</name>
    <name type="synonym">Zooxanthella microadriatica</name>
    <dbReference type="NCBI Taxonomy" id="2951"/>
    <lineage>
        <taxon>Eukaryota</taxon>
        <taxon>Sar</taxon>
        <taxon>Alveolata</taxon>
        <taxon>Dinophyceae</taxon>
        <taxon>Suessiales</taxon>
        <taxon>Symbiodiniaceae</taxon>
        <taxon>Symbiodinium</taxon>
    </lineage>
</organism>
<evidence type="ECO:0000313" key="2">
    <source>
        <dbReference type="EMBL" id="OLQ08956.1"/>
    </source>
</evidence>
<dbReference type="EMBL" id="LSRX01000107">
    <property type="protein sequence ID" value="OLQ08956.1"/>
    <property type="molecule type" value="Genomic_DNA"/>
</dbReference>
<reference evidence="2 3" key="1">
    <citation type="submission" date="2016-02" db="EMBL/GenBank/DDBJ databases">
        <title>Genome analysis of coral dinoflagellate symbionts highlights evolutionary adaptations to a symbiotic lifestyle.</title>
        <authorList>
            <person name="Aranda M."/>
            <person name="Li Y."/>
            <person name="Liew Y.J."/>
            <person name="Baumgarten S."/>
            <person name="Simakov O."/>
            <person name="Wilson M."/>
            <person name="Piel J."/>
            <person name="Ashoor H."/>
            <person name="Bougouffa S."/>
            <person name="Bajic V.B."/>
            <person name="Ryu T."/>
            <person name="Ravasi T."/>
            <person name="Bayer T."/>
            <person name="Micklem G."/>
            <person name="Kim H."/>
            <person name="Bhak J."/>
            <person name="Lajeunesse T.C."/>
            <person name="Voolstra C.R."/>
        </authorList>
    </citation>
    <scope>NUCLEOTIDE SEQUENCE [LARGE SCALE GENOMIC DNA]</scope>
    <source>
        <strain evidence="2 3">CCMP2467</strain>
    </source>
</reference>
<keyword evidence="3" id="KW-1185">Reference proteome</keyword>
<name>A0A1Q9ENE0_SYMMI</name>
<evidence type="ECO:0000256" key="1">
    <source>
        <dbReference type="SAM" id="MobiDB-lite"/>
    </source>
</evidence>
<sequence>MAIDRCAPPSMFHNLAASIQQVKDFGTLGIVAIRRPRVLIRRARLLPWEQDDSNMTSAADQVPLADQRYNVDVEGEISTAAGFRADLKASTFAGSRQNGRRDAPSDENDRRLARRCPHREHFRDMKGKKKEKKGMVDSLRSTLTGNFCKFLQATRLDGRAAEVSANWSMNDMVQAVKKLVQRKLRYSGIPGAETSKMSDLSDPCESAFSKSATSLLDKPGMDFNRLHGYEPSKLQRITWPKDFHFGSLLQAVQARPHVRRANGRTDNLAGSEQATWVMGKEKAVTNCSFGASGMKLATRLVRGHNMWKRQRTPAARVQESPAPAALFALFLAFSGLPLDWGKLSPLTAWFADKSEVSEEATIREDTFP</sequence>
<comment type="caution">
    <text evidence="2">The sequence shown here is derived from an EMBL/GenBank/DDBJ whole genome shotgun (WGS) entry which is preliminary data.</text>
</comment>
<feature type="compositionally biased region" description="Basic and acidic residues" evidence="1">
    <location>
        <begin position="99"/>
        <end position="111"/>
    </location>
</feature>
<evidence type="ECO:0000313" key="3">
    <source>
        <dbReference type="Proteomes" id="UP000186817"/>
    </source>
</evidence>
<dbReference type="AlphaFoldDB" id="A0A1Q9ENE0"/>
<accession>A0A1Q9ENE0</accession>
<gene>
    <name evidence="2" type="ORF">AK812_SmicGene7505</name>
</gene>
<feature type="region of interest" description="Disordered" evidence="1">
    <location>
        <begin position="93"/>
        <end position="135"/>
    </location>
</feature>
<dbReference type="Proteomes" id="UP000186817">
    <property type="component" value="Unassembled WGS sequence"/>
</dbReference>
<proteinExistence type="predicted"/>
<protein>
    <submittedName>
        <fullName evidence="2">Uncharacterized protein</fullName>
    </submittedName>
</protein>